<dbReference type="InterPro" id="IPR050336">
    <property type="entry name" value="Chromosome_partition/occlusion"/>
</dbReference>
<dbReference type="SUPFAM" id="SSF109709">
    <property type="entry name" value="KorB DNA-binding domain-like"/>
    <property type="match status" value="1"/>
</dbReference>
<dbReference type="Pfam" id="PF17762">
    <property type="entry name" value="HTH_ParB"/>
    <property type="match status" value="1"/>
</dbReference>
<dbReference type="SUPFAM" id="SSF110849">
    <property type="entry name" value="ParB/Sulfiredoxin"/>
    <property type="match status" value="1"/>
</dbReference>
<keyword evidence="3" id="KW-0238">DNA-binding</keyword>
<proteinExistence type="inferred from homology"/>
<feature type="domain" description="ParB-like N-terminal" evidence="5">
    <location>
        <begin position="47"/>
        <end position="137"/>
    </location>
</feature>
<gene>
    <name evidence="6" type="ORF">ACFQZU_00030</name>
</gene>
<evidence type="ECO:0000313" key="6">
    <source>
        <dbReference type="EMBL" id="MFD0799715.1"/>
    </source>
</evidence>
<evidence type="ECO:0000259" key="5">
    <source>
        <dbReference type="SMART" id="SM00470"/>
    </source>
</evidence>
<dbReference type="PANTHER" id="PTHR33375:SF1">
    <property type="entry name" value="CHROMOSOME-PARTITIONING PROTEIN PARB-RELATED"/>
    <property type="match status" value="1"/>
</dbReference>
<evidence type="ECO:0000313" key="7">
    <source>
        <dbReference type="Proteomes" id="UP001596956"/>
    </source>
</evidence>
<accession>A0ABW3B9G1</accession>
<dbReference type="Pfam" id="PF02195">
    <property type="entry name" value="ParB_N"/>
    <property type="match status" value="1"/>
</dbReference>
<dbReference type="InterPro" id="IPR041468">
    <property type="entry name" value="HTH_ParB/Spo0J"/>
</dbReference>
<dbReference type="InterPro" id="IPR036086">
    <property type="entry name" value="ParB/Sulfiredoxin_sf"/>
</dbReference>
<name>A0ABW3B9G1_9ACTN</name>
<evidence type="ECO:0000256" key="2">
    <source>
        <dbReference type="ARBA" id="ARBA00022829"/>
    </source>
</evidence>
<feature type="region of interest" description="Disordered" evidence="4">
    <location>
        <begin position="240"/>
        <end position="268"/>
    </location>
</feature>
<organism evidence="6 7">
    <name type="scientific">Streptomonospora algeriensis</name>
    <dbReference type="NCBI Taxonomy" id="995084"/>
    <lineage>
        <taxon>Bacteria</taxon>
        <taxon>Bacillati</taxon>
        <taxon>Actinomycetota</taxon>
        <taxon>Actinomycetes</taxon>
        <taxon>Streptosporangiales</taxon>
        <taxon>Nocardiopsidaceae</taxon>
        <taxon>Streptomonospora</taxon>
    </lineage>
</organism>
<dbReference type="InterPro" id="IPR004437">
    <property type="entry name" value="ParB/RepB/Spo0J"/>
</dbReference>
<dbReference type="PANTHER" id="PTHR33375">
    <property type="entry name" value="CHROMOSOME-PARTITIONING PROTEIN PARB-RELATED"/>
    <property type="match status" value="1"/>
</dbReference>
<dbReference type="Gene3D" id="3.90.1530.30">
    <property type="match status" value="1"/>
</dbReference>
<dbReference type="Gene3D" id="1.10.10.2830">
    <property type="match status" value="1"/>
</dbReference>
<sequence>MSQQRRGLGKGLGALIPQAPETASLDAPAEFGVEQRAPEAVGGAYLEEIEVGAVTPNPRQPRQHFDEEALEELRSSIAEVGLLQPIVVRKLGSGRYELIMGERRWRASKEVGLEAIPAIVRETTDDELLRDALLENLHRQQLNPLEEAAAYQQLLDDFGATHDELAKRIGRSRPHITNTLRLLNLSPSVQRRVAAGVLSAGHARALLSVEDSETQDRLARRIVEEGLSVRALEEIITLGETDEKRTASRRSPARSGPSPEMEELSRRLSDTFDTRVKINQGRNKGKIVVEFATKEDLERIIAAMAPGAAEEE</sequence>
<dbReference type="Pfam" id="PF23552">
    <property type="entry name" value="ParB_C"/>
    <property type="match status" value="1"/>
</dbReference>
<dbReference type="SMART" id="SM00470">
    <property type="entry name" value="ParB"/>
    <property type="match status" value="1"/>
</dbReference>
<evidence type="ECO:0000256" key="1">
    <source>
        <dbReference type="ARBA" id="ARBA00006295"/>
    </source>
</evidence>
<evidence type="ECO:0000256" key="3">
    <source>
        <dbReference type="ARBA" id="ARBA00023125"/>
    </source>
</evidence>
<keyword evidence="7" id="KW-1185">Reference proteome</keyword>
<protein>
    <submittedName>
        <fullName evidence="6">ParB/RepB/Spo0J family partition protein</fullName>
    </submittedName>
</protein>
<dbReference type="Proteomes" id="UP001596956">
    <property type="component" value="Unassembled WGS sequence"/>
</dbReference>
<dbReference type="InterPro" id="IPR057240">
    <property type="entry name" value="ParB_dimer_C"/>
</dbReference>
<dbReference type="CDD" id="cd16393">
    <property type="entry name" value="SPO0J_N"/>
    <property type="match status" value="1"/>
</dbReference>
<reference evidence="7" key="1">
    <citation type="journal article" date="2019" name="Int. J. Syst. Evol. Microbiol.">
        <title>The Global Catalogue of Microorganisms (GCM) 10K type strain sequencing project: providing services to taxonomists for standard genome sequencing and annotation.</title>
        <authorList>
            <consortium name="The Broad Institute Genomics Platform"/>
            <consortium name="The Broad Institute Genome Sequencing Center for Infectious Disease"/>
            <person name="Wu L."/>
            <person name="Ma J."/>
        </authorList>
    </citation>
    <scope>NUCLEOTIDE SEQUENCE [LARGE SCALE GENOMIC DNA]</scope>
    <source>
        <strain evidence="7">CCUG 63369</strain>
    </source>
</reference>
<feature type="region of interest" description="Disordered" evidence="4">
    <location>
        <begin position="1"/>
        <end position="23"/>
    </location>
</feature>
<dbReference type="EMBL" id="JBHTHR010000001">
    <property type="protein sequence ID" value="MFD0799715.1"/>
    <property type="molecule type" value="Genomic_DNA"/>
</dbReference>
<dbReference type="NCBIfam" id="TIGR00180">
    <property type="entry name" value="parB_part"/>
    <property type="match status" value="1"/>
</dbReference>
<evidence type="ECO:0000256" key="4">
    <source>
        <dbReference type="SAM" id="MobiDB-lite"/>
    </source>
</evidence>
<comment type="caution">
    <text evidence="6">The sequence shown here is derived from an EMBL/GenBank/DDBJ whole genome shotgun (WGS) entry which is preliminary data.</text>
</comment>
<comment type="similarity">
    <text evidence="1">Belongs to the ParB family.</text>
</comment>
<dbReference type="InterPro" id="IPR003115">
    <property type="entry name" value="ParB_N"/>
</dbReference>
<keyword evidence="2" id="KW-0159">Chromosome partition</keyword>